<feature type="domain" description="FCP1 homology" evidence="11">
    <location>
        <begin position="114"/>
        <end position="272"/>
    </location>
</feature>
<accession>A0A813VUX9</accession>
<dbReference type="InterPro" id="IPR004274">
    <property type="entry name" value="FCP1_dom"/>
</dbReference>
<dbReference type="PROSITE" id="PS50969">
    <property type="entry name" value="FCP1"/>
    <property type="match status" value="1"/>
</dbReference>
<dbReference type="SUPFAM" id="SSF56784">
    <property type="entry name" value="HAD-like"/>
    <property type="match status" value="1"/>
</dbReference>
<evidence type="ECO:0000256" key="9">
    <source>
        <dbReference type="PIRSR" id="PIRSR640078-1"/>
    </source>
</evidence>
<dbReference type="InterPro" id="IPR011948">
    <property type="entry name" value="Dullard_phosphatase"/>
</dbReference>
<keyword evidence="4" id="KW-0378">Hydrolase</keyword>
<feature type="active site" description="4-aspartylphosphate intermediate" evidence="9">
    <location>
        <position position="124"/>
    </location>
</feature>
<dbReference type="Pfam" id="PF03031">
    <property type="entry name" value="NIF"/>
    <property type="match status" value="1"/>
</dbReference>
<evidence type="ECO:0000313" key="19">
    <source>
        <dbReference type="Proteomes" id="UP000663870"/>
    </source>
</evidence>
<evidence type="ECO:0000256" key="1">
    <source>
        <dbReference type="ARBA" id="ARBA00001946"/>
    </source>
</evidence>
<evidence type="ECO:0000256" key="3">
    <source>
        <dbReference type="ARBA" id="ARBA00022723"/>
    </source>
</evidence>
<keyword evidence="3" id="KW-0479">Metal-binding</keyword>
<dbReference type="SFLD" id="SFLDS00003">
    <property type="entry name" value="Haloacid_Dehalogenase"/>
    <property type="match status" value="1"/>
</dbReference>
<organism evidence="12 18">
    <name type="scientific">Rotaria sordida</name>
    <dbReference type="NCBI Taxonomy" id="392033"/>
    <lineage>
        <taxon>Eukaryota</taxon>
        <taxon>Metazoa</taxon>
        <taxon>Spiralia</taxon>
        <taxon>Gnathifera</taxon>
        <taxon>Rotifera</taxon>
        <taxon>Eurotatoria</taxon>
        <taxon>Bdelloidea</taxon>
        <taxon>Philodinida</taxon>
        <taxon>Philodinidae</taxon>
        <taxon>Rotaria</taxon>
    </lineage>
</organism>
<comment type="catalytic activity">
    <reaction evidence="8">
        <text>O-phospho-L-threonyl-[protein] + H2O = L-threonyl-[protein] + phosphate</text>
        <dbReference type="Rhea" id="RHEA:47004"/>
        <dbReference type="Rhea" id="RHEA-COMP:11060"/>
        <dbReference type="Rhea" id="RHEA-COMP:11605"/>
        <dbReference type="ChEBI" id="CHEBI:15377"/>
        <dbReference type="ChEBI" id="CHEBI:30013"/>
        <dbReference type="ChEBI" id="CHEBI:43474"/>
        <dbReference type="ChEBI" id="CHEBI:61977"/>
        <dbReference type="EC" id="3.1.3.16"/>
    </reaction>
</comment>
<dbReference type="CDD" id="cd07521">
    <property type="entry name" value="HAD_FCP1-like"/>
    <property type="match status" value="1"/>
</dbReference>
<sequence length="292" mass="33169">MSKTSKDLPFSSIITQVSKDDDKDRSMPLTTTVVTSGTSQTTNGTIAPRSSRKQRIISLLFCCLCGSCRRQQTKTAYSSTTTTPAAHECVALNPERNTHLESNEKFLLPILRDNEQTKICLVIDLDETLVHSVFRPVSNADFVVPVEIDGQVHQIYVTKRPHVDEFLRRVGELYECVLFTASLAKYADPVADLLDPQHIFRSRLFRESCTYYNGNYIKDLSRLGRNIRKVIIIDNSPLSYLFHQDNAVPVHSWFDDMQDTELLTLIPIFERLASVDDVIPALQESHHQRAII</sequence>
<evidence type="ECO:0000259" key="11">
    <source>
        <dbReference type="PROSITE" id="PS50969"/>
    </source>
</evidence>
<evidence type="ECO:0000256" key="10">
    <source>
        <dbReference type="PIRSR" id="PIRSR640078-3"/>
    </source>
</evidence>
<evidence type="ECO:0000256" key="5">
    <source>
        <dbReference type="ARBA" id="ARBA00022842"/>
    </source>
</evidence>
<dbReference type="FunFam" id="3.40.50.1000:FF:000192">
    <property type="entry name" value="CTD small phosphatase-like protein"/>
    <property type="match status" value="1"/>
</dbReference>
<feature type="site" description="Transition state stabilizer" evidence="10">
    <location>
        <position position="180"/>
    </location>
</feature>
<dbReference type="Proteomes" id="UP000663870">
    <property type="component" value="Unassembled WGS sequence"/>
</dbReference>
<evidence type="ECO:0000256" key="6">
    <source>
        <dbReference type="ARBA" id="ARBA00022912"/>
    </source>
</evidence>
<dbReference type="GO" id="GO:0046872">
    <property type="term" value="F:metal ion binding"/>
    <property type="evidence" value="ECO:0007669"/>
    <property type="project" value="UniProtKB-KW"/>
</dbReference>
<dbReference type="EMBL" id="CAJNOT010000563">
    <property type="protein sequence ID" value="CAF1022075.1"/>
    <property type="molecule type" value="Genomic_DNA"/>
</dbReference>
<dbReference type="NCBIfam" id="TIGR02251">
    <property type="entry name" value="HIF-SF_euk"/>
    <property type="match status" value="1"/>
</dbReference>
<dbReference type="InterPro" id="IPR040078">
    <property type="entry name" value="RNA_Pol_CTD_Phosphatase"/>
</dbReference>
<dbReference type="EMBL" id="CAJNOO010000223">
    <property type="protein sequence ID" value="CAF0864184.1"/>
    <property type="molecule type" value="Genomic_DNA"/>
</dbReference>
<dbReference type="OrthoDB" id="277011at2759"/>
<dbReference type="EC" id="3.1.3.16" evidence="2"/>
<evidence type="ECO:0000313" key="14">
    <source>
        <dbReference type="EMBL" id="CAF1022075.1"/>
    </source>
</evidence>
<comment type="caution">
    <text evidence="12">The sequence shown here is derived from an EMBL/GenBank/DDBJ whole genome shotgun (WGS) entry which is preliminary data.</text>
</comment>
<dbReference type="Proteomes" id="UP000663889">
    <property type="component" value="Unassembled WGS sequence"/>
</dbReference>
<evidence type="ECO:0000256" key="7">
    <source>
        <dbReference type="ARBA" id="ARBA00047761"/>
    </source>
</evidence>
<evidence type="ECO:0000313" key="13">
    <source>
        <dbReference type="EMBL" id="CAF0864184.1"/>
    </source>
</evidence>
<dbReference type="EMBL" id="CAJNOU010003378">
    <property type="protein sequence ID" value="CAF1387337.1"/>
    <property type="molecule type" value="Genomic_DNA"/>
</dbReference>
<proteinExistence type="predicted"/>
<feature type="site" description="Transition state stabilizer" evidence="10">
    <location>
        <position position="218"/>
    </location>
</feature>
<dbReference type="EMBL" id="CAJNOL010002003">
    <property type="protein sequence ID" value="CAF1448634.1"/>
    <property type="molecule type" value="Genomic_DNA"/>
</dbReference>
<evidence type="ECO:0000256" key="4">
    <source>
        <dbReference type="ARBA" id="ARBA00022801"/>
    </source>
</evidence>
<protein>
    <recommendedName>
        <fullName evidence="2">protein-serine/threonine phosphatase</fullName>
        <ecNumber evidence="2">3.1.3.16</ecNumber>
    </recommendedName>
</protein>
<reference evidence="12" key="1">
    <citation type="submission" date="2021-02" db="EMBL/GenBank/DDBJ databases">
        <authorList>
            <person name="Nowell W R."/>
        </authorList>
    </citation>
    <scope>NUCLEOTIDE SEQUENCE</scope>
</reference>
<evidence type="ECO:0000256" key="2">
    <source>
        <dbReference type="ARBA" id="ARBA00013081"/>
    </source>
</evidence>
<evidence type="ECO:0000313" key="16">
    <source>
        <dbReference type="EMBL" id="CAF1448634.1"/>
    </source>
</evidence>
<evidence type="ECO:0000313" key="12">
    <source>
        <dbReference type="EMBL" id="CAF0842996.1"/>
    </source>
</evidence>
<evidence type="ECO:0000313" key="15">
    <source>
        <dbReference type="EMBL" id="CAF1387337.1"/>
    </source>
</evidence>
<evidence type="ECO:0000313" key="17">
    <source>
        <dbReference type="EMBL" id="CAF1459983.1"/>
    </source>
</evidence>
<dbReference type="PANTHER" id="PTHR12210">
    <property type="entry name" value="DULLARD PROTEIN PHOSPHATASE"/>
    <property type="match status" value="1"/>
</dbReference>
<evidence type="ECO:0000256" key="8">
    <source>
        <dbReference type="ARBA" id="ARBA00048336"/>
    </source>
</evidence>
<dbReference type="Proteomes" id="UP000663854">
    <property type="component" value="Unassembled WGS sequence"/>
</dbReference>
<dbReference type="InterPro" id="IPR023214">
    <property type="entry name" value="HAD_sf"/>
</dbReference>
<name>A0A813VUX9_9BILA</name>
<gene>
    <name evidence="16" type="ORF">JXQ802_LOCUS37453</name>
    <name evidence="17" type="ORF">JXQ802_LOCUS38111</name>
    <name evidence="12" type="ORF">PYM288_LOCUS6663</name>
    <name evidence="13" type="ORF">RFH988_LOCUS7126</name>
    <name evidence="15" type="ORF">SEV965_LOCUS30734</name>
    <name evidence="14" type="ORF">ZHD862_LOCUS13590</name>
</gene>
<dbReference type="AlphaFoldDB" id="A0A813VUX9"/>
<dbReference type="EMBL" id="CAJNOL010002087">
    <property type="protein sequence ID" value="CAF1459983.1"/>
    <property type="molecule type" value="Genomic_DNA"/>
</dbReference>
<feature type="active site" description="Proton donor" evidence="9">
    <location>
        <position position="126"/>
    </location>
</feature>
<dbReference type="SFLD" id="SFLDG01124">
    <property type="entry name" value="C0.1:_RNA_Pol_CTD_Phosphatase"/>
    <property type="match status" value="1"/>
</dbReference>
<dbReference type="Gene3D" id="3.40.50.1000">
    <property type="entry name" value="HAD superfamily/HAD-like"/>
    <property type="match status" value="1"/>
</dbReference>
<dbReference type="EMBL" id="CAJNOH010000075">
    <property type="protein sequence ID" value="CAF0842996.1"/>
    <property type="molecule type" value="Genomic_DNA"/>
</dbReference>
<evidence type="ECO:0000313" key="18">
    <source>
        <dbReference type="Proteomes" id="UP000663854"/>
    </source>
</evidence>
<dbReference type="SMART" id="SM00577">
    <property type="entry name" value="CPDc"/>
    <property type="match status" value="1"/>
</dbReference>
<keyword evidence="6" id="KW-0904">Protein phosphatase</keyword>
<dbReference type="GO" id="GO:0008420">
    <property type="term" value="F:RNA polymerase II CTD heptapeptide repeat phosphatase activity"/>
    <property type="evidence" value="ECO:0007669"/>
    <property type="project" value="InterPro"/>
</dbReference>
<keyword evidence="19" id="KW-1185">Reference proteome</keyword>
<dbReference type="Proteomes" id="UP000663882">
    <property type="component" value="Unassembled WGS sequence"/>
</dbReference>
<dbReference type="Proteomes" id="UP000663864">
    <property type="component" value="Unassembled WGS sequence"/>
</dbReference>
<comment type="cofactor">
    <cofactor evidence="1">
        <name>Mg(2+)</name>
        <dbReference type="ChEBI" id="CHEBI:18420"/>
    </cofactor>
</comment>
<comment type="catalytic activity">
    <reaction evidence="7">
        <text>O-phospho-L-seryl-[protein] + H2O = L-seryl-[protein] + phosphate</text>
        <dbReference type="Rhea" id="RHEA:20629"/>
        <dbReference type="Rhea" id="RHEA-COMP:9863"/>
        <dbReference type="Rhea" id="RHEA-COMP:11604"/>
        <dbReference type="ChEBI" id="CHEBI:15377"/>
        <dbReference type="ChEBI" id="CHEBI:29999"/>
        <dbReference type="ChEBI" id="CHEBI:43474"/>
        <dbReference type="ChEBI" id="CHEBI:83421"/>
        <dbReference type="EC" id="3.1.3.16"/>
    </reaction>
</comment>
<dbReference type="InterPro" id="IPR050365">
    <property type="entry name" value="TIM50"/>
</dbReference>
<dbReference type="InterPro" id="IPR036412">
    <property type="entry name" value="HAD-like_sf"/>
</dbReference>
<keyword evidence="5" id="KW-0460">Magnesium</keyword>